<dbReference type="RefSeq" id="WP_042230604.1">
    <property type="nucleotide sequence ID" value="NZ_CP026520.1"/>
</dbReference>
<evidence type="ECO:0000313" key="3">
    <source>
        <dbReference type="Proteomes" id="UP000288943"/>
    </source>
</evidence>
<evidence type="ECO:0000313" key="4">
    <source>
        <dbReference type="Proteomes" id="UP001527202"/>
    </source>
</evidence>
<keyword evidence="4" id="KW-1185">Reference proteome</keyword>
<accession>A0A410X2A3</accession>
<evidence type="ECO:0000313" key="1">
    <source>
        <dbReference type="EMBL" id="MCY9597547.1"/>
    </source>
</evidence>
<dbReference type="EMBL" id="CP026520">
    <property type="protein sequence ID" value="QAV20744.1"/>
    <property type="molecule type" value="Genomic_DNA"/>
</dbReference>
<proteinExistence type="predicted"/>
<dbReference type="OrthoDB" id="2872607at2"/>
<name>A0A410X2A3_9BACL</name>
<gene>
    <name evidence="1" type="ORF">M5X16_17435</name>
    <name evidence="2" type="ORF">PC41400_24910</name>
</gene>
<dbReference type="GeneID" id="95378035"/>
<reference evidence="1 4" key="2">
    <citation type="submission" date="2022-05" db="EMBL/GenBank/DDBJ databases">
        <title>Genome Sequencing of Bee-Associated Microbes.</title>
        <authorList>
            <person name="Dunlap C."/>
        </authorList>
    </citation>
    <scope>NUCLEOTIDE SEQUENCE [LARGE SCALE GENOMIC DNA]</scope>
    <source>
        <strain evidence="1 4">NRRL B-23120</strain>
    </source>
</reference>
<organism evidence="2 3">
    <name type="scientific">Paenibacillus chitinolyticus</name>
    <dbReference type="NCBI Taxonomy" id="79263"/>
    <lineage>
        <taxon>Bacteria</taxon>
        <taxon>Bacillati</taxon>
        <taxon>Bacillota</taxon>
        <taxon>Bacilli</taxon>
        <taxon>Bacillales</taxon>
        <taxon>Paenibacillaceae</taxon>
        <taxon>Paenibacillus</taxon>
    </lineage>
</organism>
<reference evidence="2 3" key="1">
    <citation type="submission" date="2018-01" db="EMBL/GenBank/DDBJ databases">
        <title>The whole genome sequencing and assembly of Paenibacillus chitinolyticus KCCM 41400 strain.</title>
        <authorList>
            <person name="Kim J.-Y."/>
            <person name="Park M.-K."/>
            <person name="Lee Y.-J."/>
            <person name="Yi H."/>
            <person name="Bahn Y.-S."/>
            <person name="Kim J.F."/>
            <person name="Lee D.-W."/>
        </authorList>
    </citation>
    <scope>NUCLEOTIDE SEQUENCE [LARGE SCALE GENOMIC DNA]</scope>
    <source>
        <strain evidence="2 3">KCCM 41400</strain>
    </source>
</reference>
<dbReference type="Proteomes" id="UP000288943">
    <property type="component" value="Chromosome"/>
</dbReference>
<dbReference type="Proteomes" id="UP001527202">
    <property type="component" value="Unassembled WGS sequence"/>
</dbReference>
<dbReference type="EMBL" id="JAMDMJ010000022">
    <property type="protein sequence ID" value="MCY9597547.1"/>
    <property type="molecule type" value="Genomic_DNA"/>
</dbReference>
<sequence>MVVFTIDIRKVYVYTHRLQKDGTFKEVEQNLSIQEGDAVFEDYDLAEQWMKNNPVVYVDDEKIYNESETYSFGSPAFNIRQHRTSLPQNIFFTKKEVANVLENGDDEVNHVLVVDYDGIVHLLPECSNLRGYAVRFETFIAGKGYVGSTGNLRHLDETYRALLDAWVEHLHHGDEAYRDYDIGKITVEELQKEAEALVAKMRTLGSEKES</sequence>
<protein>
    <submittedName>
        <fullName evidence="2">Uncharacterized protein</fullName>
    </submittedName>
</protein>
<evidence type="ECO:0000313" key="2">
    <source>
        <dbReference type="EMBL" id="QAV20744.1"/>
    </source>
</evidence>
<dbReference type="AlphaFoldDB" id="A0A410X2A3"/>
<dbReference type="KEGG" id="pchi:PC41400_24910"/>